<dbReference type="Proteomes" id="UP000215914">
    <property type="component" value="Chromosome 6"/>
</dbReference>
<accession>A0A251UH49</accession>
<protein>
    <submittedName>
        <fullName evidence="1">Uncharacterized protein</fullName>
    </submittedName>
</protein>
<dbReference type="InParanoid" id="A0A251UH49"/>
<evidence type="ECO:0000313" key="2">
    <source>
        <dbReference type="Proteomes" id="UP000215914"/>
    </source>
</evidence>
<evidence type="ECO:0000313" key="1">
    <source>
        <dbReference type="EMBL" id="OTG22186.1"/>
    </source>
</evidence>
<reference evidence="2" key="1">
    <citation type="journal article" date="2017" name="Nature">
        <title>The sunflower genome provides insights into oil metabolism, flowering and Asterid evolution.</title>
        <authorList>
            <person name="Badouin H."/>
            <person name="Gouzy J."/>
            <person name="Grassa C.J."/>
            <person name="Murat F."/>
            <person name="Staton S.E."/>
            <person name="Cottret L."/>
            <person name="Lelandais-Briere C."/>
            <person name="Owens G.L."/>
            <person name="Carrere S."/>
            <person name="Mayjonade B."/>
            <person name="Legrand L."/>
            <person name="Gill N."/>
            <person name="Kane N.C."/>
            <person name="Bowers J.E."/>
            <person name="Hubner S."/>
            <person name="Bellec A."/>
            <person name="Berard A."/>
            <person name="Berges H."/>
            <person name="Blanchet N."/>
            <person name="Boniface M.C."/>
            <person name="Brunel D."/>
            <person name="Catrice O."/>
            <person name="Chaidir N."/>
            <person name="Claudel C."/>
            <person name="Donnadieu C."/>
            <person name="Faraut T."/>
            <person name="Fievet G."/>
            <person name="Helmstetter N."/>
            <person name="King M."/>
            <person name="Knapp S.J."/>
            <person name="Lai Z."/>
            <person name="Le Paslier M.C."/>
            <person name="Lippi Y."/>
            <person name="Lorenzon L."/>
            <person name="Mandel J.R."/>
            <person name="Marage G."/>
            <person name="Marchand G."/>
            <person name="Marquand E."/>
            <person name="Bret-Mestries E."/>
            <person name="Morien E."/>
            <person name="Nambeesan S."/>
            <person name="Nguyen T."/>
            <person name="Pegot-Espagnet P."/>
            <person name="Pouilly N."/>
            <person name="Raftis F."/>
            <person name="Sallet E."/>
            <person name="Schiex T."/>
            <person name="Thomas J."/>
            <person name="Vandecasteele C."/>
            <person name="Vares D."/>
            <person name="Vear F."/>
            <person name="Vautrin S."/>
            <person name="Crespi M."/>
            <person name="Mangin B."/>
            <person name="Burke J.M."/>
            <person name="Salse J."/>
            <person name="Munos S."/>
            <person name="Vincourt P."/>
            <person name="Rieseberg L.H."/>
            <person name="Langlade N.B."/>
        </authorList>
    </citation>
    <scope>NUCLEOTIDE SEQUENCE [LARGE SCALE GENOMIC DNA]</scope>
    <source>
        <strain evidence="2">cv. SF193</strain>
    </source>
</reference>
<organism evidence="1 2">
    <name type="scientific">Helianthus annuus</name>
    <name type="common">Common sunflower</name>
    <dbReference type="NCBI Taxonomy" id="4232"/>
    <lineage>
        <taxon>Eukaryota</taxon>
        <taxon>Viridiplantae</taxon>
        <taxon>Streptophyta</taxon>
        <taxon>Embryophyta</taxon>
        <taxon>Tracheophyta</taxon>
        <taxon>Spermatophyta</taxon>
        <taxon>Magnoliopsida</taxon>
        <taxon>eudicotyledons</taxon>
        <taxon>Gunneridae</taxon>
        <taxon>Pentapetalae</taxon>
        <taxon>asterids</taxon>
        <taxon>campanulids</taxon>
        <taxon>Asterales</taxon>
        <taxon>Asteraceae</taxon>
        <taxon>Asteroideae</taxon>
        <taxon>Heliantheae alliance</taxon>
        <taxon>Heliantheae</taxon>
        <taxon>Helianthus</taxon>
    </lineage>
</organism>
<name>A0A251UH49_HELAN</name>
<dbReference type="EMBL" id="CM007895">
    <property type="protein sequence ID" value="OTG22186.1"/>
    <property type="molecule type" value="Genomic_DNA"/>
</dbReference>
<proteinExistence type="predicted"/>
<sequence length="55" mass="6415">MNSSPESSRKFSDFCSFWVNHFVRSLEFLNLYSCVNSRNSHTQPRIVTDESSRIA</sequence>
<dbReference type="AlphaFoldDB" id="A0A251UH49"/>
<keyword evidence="2" id="KW-1185">Reference proteome</keyword>
<gene>
    <name evidence="1" type="ORF">HannXRQ_Chr06g0168751</name>
</gene>